<protein>
    <submittedName>
        <fullName evidence="2">Uncharacterized protein</fullName>
    </submittedName>
</protein>
<evidence type="ECO:0000256" key="1">
    <source>
        <dbReference type="SAM" id="MobiDB-lite"/>
    </source>
</evidence>
<dbReference type="Proteomes" id="UP000800093">
    <property type="component" value="Unassembled WGS sequence"/>
</dbReference>
<accession>A0A9P4MYM1</accession>
<proteinExistence type="predicted"/>
<dbReference type="AlphaFoldDB" id="A0A9P4MYM1"/>
<dbReference type="EMBL" id="ML986637">
    <property type="protein sequence ID" value="KAF2262695.1"/>
    <property type="molecule type" value="Genomic_DNA"/>
</dbReference>
<evidence type="ECO:0000313" key="3">
    <source>
        <dbReference type="Proteomes" id="UP000800093"/>
    </source>
</evidence>
<organism evidence="2 3">
    <name type="scientific">Lojkania enalia</name>
    <dbReference type="NCBI Taxonomy" id="147567"/>
    <lineage>
        <taxon>Eukaryota</taxon>
        <taxon>Fungi</taxon>
        <taxon>Dikarya</taxon>
        <taxon>Ascomycota</taxon>
        <taxon>Pezizomycotina</taxon>
        <taxon>Dothideomycetes</taxon>
        <taxon>Pleosporomycetidae</taxon>
        <taxon>Pleosporales</taxon>
        <taxon>Pleosporales incertae sedis</taxon>
        <taxon>Lojkania</taxon>
    </lineage>
</organism>
<sequence length="339" mass="37838">MTEKYSDLKSETIPTFDEVETVAVGKPGRTFSPVPTESFAQTGTSDESMCFLETTKAPTDPSSNAVHQVPVIIVVRGESCLREGDEELNCLIEGGQQAIFMYIRKGVSVDIQRDLILCDGIRYNLQPNNLLFARTRLEVKELAARKAINTGFRQTTTHSGCDHSYKSNERAMQTITSKPIVTYRPEDCSTKEETVRRLVEAASKHIEAAKSTSTATFSRSGHPTCDSLRSYELTSRTEKGPKYQVSDRFTSETPWPAILLEELPSSQPSETRPPKPEPMPQPHRLLRVSSLIPKHPVEAPKLMGEQPFPSATPRARTLTPKAHNDDFENIGFEEVDQLE</sequence>
<feature type="region of interest" description="Disordered" evidence="1">
    <location>
        <begin position="299"/>
        <end position="339"/>
    </location>
</feature>
<feature type="compositionally biased region" description="Acidic residues" evidence="1">
    <location>
        <begin position="327"/>
        <end position="339"/>
    </location>
</feature>
<keyword evidence="3" id="KW-1185">Reference proteome</keyword>
<reference evidence="3" key="1">
    <citation type="journal article" date="2020" name="Stud. Mycol.">
        <title>101 Dothideomycetes genomes: A test case for predicting lifestyles and emergence of pathogens.</title>
        <authorList>
            <person name="Haridas S."/>
            <person name="Albert R."/>
            <person name="Binder M."/>
            <person name="Bloem J."/>
            <person name="LaButti K."/>
            <person name="Salamov A."/>
            <person name="Andreopoulos B."/>
            <person name="Baker S."/>
            <person name="Barry K."/>
            <person name="Bills G."/>
            <person name="Bluhm B."/>
            <person name="Cannon C."/>
            <person name="Castanera R."/>
            <person name="Culley D."/>
            <person name="Daum C."/>
            <person name="Ezra D."/>
            <person name="Gonzalez J."/>
            <person name="Henrissat B."/>
            <person name="Kuo A."/>
            <person name="Liang C."/>
            <person name="Lipzen A."/>
            <person name="Lutzoni F."/>
            <person name="Magnuson J."/>
            <person name="Mondo S."/>
            <person name="Nolan M."/>
            <person name="Ohm R."/>
            <person name="Pangilinan J."/>
            <person name="Park H.-J."/>
            <person name="Ramirez L."/>
            <person name="Alfaro M."/>
            <person name="Sun H."/>
            <person name="Tritt A."/>
            <person name="Yoshinaga Y."/>
            <person name="Zwiers L.-H."/>
            <person name="Turgeon B."/>
            <person name="Goodwin S."/>
            <person name="Spatafora J."/>
            <person name="Crous P."/>
            <person name="Grigoriev I."/>
        </authorList>
    </citation>
    <scope>NUCLEOTIDE SEQUENCE [LARGE SCALE GENOMIC DNA]</scope>
    <source>
        <strain evidence="3">CBS 304.66</strain>
    </source>
</reference>
<gene>
    <name evidence="2" type="ORF">CC78DRAFT_582281</name>
</gene>
<name>A0A9P4MYM1_9PLEO</name>
<evidence type="ECO:0000313" key="2">
    <source>
        <dbReference type="EMBL" id="KAF2262695.1"/>
    </source>
</evidence>
<comment type="caution">
    <text evidence="2">The sequence shown here is derived from an EMBL/GenBank/DDBJ whole genome shotgun (WGS) entry which is preliminary data.</text>
</comment>